<reference evidence="6 7" key="1">
    <citation type="submission" date="2016-10" db="EMBL/GenBank/DDBJ databases">
        <authorList>
            <person name="de Groot N.N."/>
        </authorList>
    </citation>
    <scope>NUCLEOTIDE SEQUENCE [LARGE SCALE GENOMIC DNA]</scope>
    <source>
        <strain evidence="6 7">DSM 27375</strain>
    </source>
</reference>
<dbReference type="Pfam" id="PF13458">
    <property type="entry name" value="Peripla_BP_6"/>
    <property type="match status" value="1"/>
</dbReference>
<dbReference type="PANTHER" id="PTHR30483:SF6">
    <property type="entry name" value="PERIPLASMIC BINDING PROTEIN OF ABC TRANSPORTER FOR NATURAL AMINO ACIDS"/>
    <property type="match status" value="1"/>
</dbReference>
<sequence length="392" mass="40154">MFAVLSAARKSIKKLVLALSFTALAACDPGALQVGGGPTINTSKPVPVALLVPYESQQGGDVALAQSLENAARLAMADLQGVTIDLRVYATGGQAERASAVASQAVKDGAKIILGPVYGGSAKLAGIPAANAGINVLSFSNNPDIAGGNVFILGDTFSNTANRLVSYAKANGKNRIMVVNGQSSAENSGASAIKTAIAREGATFAGEQSFELSQQGVVQSIRPIASAARSSGADAIFFTSGNDGAMPLLAQMLPENGIKSPQPQFIGLQRWNFPASALSLPGLQDSWFAIPDQRLVNSFSNRYSAQYGAAPHALAGLAYDGIAAIGALVQSGNQNALTTQGLTRSSGFVGVNGIFRLLSDGTNERGLSVATIQNNQVIEIDPAPRSFAGAGF</sequence>
<evidence type="ECO:0000313" key="6">
    <source>
        <dbReference type="EMBL" id="SDF22773.1"/>
    </source>
</evidence>
<evidence type="ECO:0000256" key="3">
    <source>
        <dbReference type="ARBA" id="ARBA00022970"/>
    </source>
</evidence>
<dbReference type="EMBL" id="FNBL01000003">
    <property type="protein sequence ID" value="SDF22773.1"/>
    <property type="molecule type" value="Genomic_DNA"/>
</dbReference>
<feature type="domain" description="Leucine-binding protein" evidence="5">
    <location>
        <begin position="46"/>
        <end position="374"/>
    </location>
</feature>
<evidence type="ECO:0000256" key="4">
    <source>
        <dbReference type="SAM" id="SignalP"/>
    </source>
</evidence>
<gene>
    <name evidence="6" type="ORF">SAMN04488117_10336</name>
</gene>
<dbReference type="SUPFAM" id="SSF53822">
    <property type="entry name" value="Periplasmic binding protein-like I"/>
    <property type="match status" value="1"/>
</dbReference>
<dbReference type="OrthoDB" id="7210494at2"/>
<feature type="signal peptide" evidence="4">
    <location>
        <begin position="1"/>
        <end position="25"/>
    </location>
</feature>
<evidence type="ECO:0000256" key="2">
    <source>
        <dbReference type="ARBA" id="ARBA00022729"/>
    </source>
</evidence>
<proteinExistence type="inferred from homology"/>
<dbReference type="Gene3D" id="3.40.50.2300">
    <property type="match status" value="2"/>
</dbReference>
<evidence type="ECO:0000259" key="5">
    <source>
        <dbReference type="Pfam" id="PF13458"/>
    </source>
</evidence>
<dbReference type="AlphaFoldDB" id="A0A1G7JD13"/>
<protein>
    <submittedName>
        <fullName evidence="6">Amino acid/amide ABC transporter substrate-binding protein, HAAT family (TC 3.A.1.4.-)</fullName>
    </submittedName>
</protein>
<evidence type="ECO:0000313" key="7">
    <source>
        <dbReference type="Proteomes" id="UP000182284"/>
    </source>
</evidence>
<feature type="chain" id="PRO_5010179454" evidence="4">
    <location>
        <begin position="26"/>
        <end position="392"/>
    </location>
</feature>
<dbReference type="InterPro" id="IPR051010">
    <property type="entry name" value="BCAA_transport"/>
</dbReference>
<evidence type="ECO:0000256" key="1">
    <source>
        <dbReference type="ARBA" id="ARBA00010062"/>
    </source>
</evidence>
<dbReference type="GO" id="GO:0006865">
    <property type="term" value="P:amino acid transport"/>
    <property type="evidence" value="ECO:0007669"/>
    <property type="project" value="UniProtKB-KW"/>
</dbReference>
<dbReference type="InterPro" id="IPR028081">
    <property type="entry name" value="Leu-bd"/>
</dbReference>
<dbReference type="PANTHER" id="PTHR30483">
    <property type="entry name" value="LEUCINE-SPECIFIC-BINDING PROTEIN"/>
    <property type="match status" value="1"/>
</dbReference>
<dbReference type="CDD" id="cd06339">
    <property type="entry name" value="PBP1_YraM_LppC_lipoprotein-like"/>
    <property type="match status" value="1"/>
</dbReference>
<dbReference type="Proteomes" id="UP000182284">
    <property type="component" value="Unassembled WGS sequence"/>
</dbReference>
<dbReference type="InterPro" id="IPR028082">
    <property type="entry name" value="Peripla_BP_I"/>
</dbReference>
<keyword evidence="3" id="KW-0813">Transport</keyword>
<organism evidence="6 7">
    <name type="scientific">Celeribacter baekdonensis</name>
    <dbReference type="NCBI Taxonomy" id="875171"/>
    <lineage>
        <taxon>Bacteria</taxon>
        <taxon>Pseudomonadati</taxon>
        <taxon>Pseudomonadota</taxon>
        <taxon>Alphaproteobacteria</taxon>
        <taxon>Rhodobacterales</taxon>
        <taxon>Roseobacteraceae</taxon>
        <taxon>Celeribacter</taxon>
    </lineage>
</organism>
<keyword evidence="2 4" id="KW-0732">Signal</keyword>
<dbReference type="RefSeq" id="WP_074642636.1">
    <property type="nucleotide sequence ID" value="NZ_FNBL01000003.1"/>
</dbReference>
<name>A0A1G7JD13_9RHOB</name>
<accession>A0A1G7JD13</accession>
<comment type="similarity">
    <text evidence="1">Belongs to the leucine-binding protein family.</text>
</comment>
<keyword evidence="3" id="KW-0029">Amino-acid transport</keyword>